<keyword evidence="2" id="KW-1185">Reference proteome</keyword>
<comment type="caution">
    <text evidence="1">The sequence shown here is derived from an EMBL/GenBank/DDBJ whole genome shotgun (WGS) entry which is preliminary data.</text>
</comment>
<gene>
    <name evidence="1" type="ORF">CASFOL_039684</name>
</gene>
<proteinExistence type="predicted"/>
<protein>
    <submittedName>
        <fullName evidence="1">Uncharacterized protein</fullName>
    </submittedName>
</protein>
<evidence type="ECO:0000313" key="1">
    <source>
        <dbReference type="EMBL" id="KAL3616294.1"/>
    </source>
</evidence>
<evidence type="ECO:0000313" key="2">
    <source>
        <dbReference type="Proteomes" id="UP001632038"/>
    </source>
</evidence>
<dbReference type="EMBL" id="JAVIJP010000092">
    <property type="protein sequence ID" value="KAL3616294.1"/>
    <property type="molecule type" value="Genomic_DNA"/>
</dbReference>
<organism evidence="1 2">
    <name type="scientific">Castilleja foliolosa</name>
    <dbReference type="NCBI Taxonomy" id="1961234"/>
    <lineage>
        <taxon>Eukaryota</taxon>
        <taxon>Viridiplantae</taxon>
        <taxon>Streptophyta</taxon>
        <taxon>Embryophyta</taxon>
        <taxon>Tracheophyta</taxon>
        <taxon>Spermatophyta</taxon>
        <taxon>Magnoliopsida</taxon>
        <taxon>eudicotyledons</taxon>
        <taxon>Gunneridae</taxon>
        <taxon>Pentapetalae</taxon>
        <taxon>asterids</taxon>
        <taxon>lamiids</taxon>
        <taxon>Lamiales</taxon>
        <taxon>Orobanchaceae</taxon>
        <taxon>Pedicularideae</taxon>
        <taxon>Castillejinae</taxon>
        <taxon>Castilleja</taxon>
    </lineage>
</organism>
<dbReference type="AlphaFoldDB" id="A0ABD3BGG5"/>
<reference evidence="2" key="1">
    <citation type="journal article" date="2024" name="IScience">
        <title>Strigolactones Initiate the Formation of Haustorium-like Structures in Castilleja.</title>
        <authorList>
            <person name="Buerger M."/>
            <person name="Peterson D."/>
            <person name="Chory J."/>
        </authorList>
    </citation>
    <scope>NUCLEOTIDE SEQUENCE [LARGE SCALE GENOMIC DNA]</scope>
</reference>
<dbReference type="Proteomes" id="UP001632038">
    <property type="component" value="Unassembled WGS sequence"/>
</dbReference>
<sequence length="127" mass="14257">MPAVCSVMKISLEVPEGGQLSTSLQHHSNMFKPSSTNHRDHEAGDVRISTGNSRMVSTDNLVFMWGFKRGISARNLRDLLCDLHNVFSEEFDVRVIDRTCAVFVFWTPGYSERFLGIMEPGDSFAVS</sequence>
<accession>A0ABD3BGG5</accession>
<name>A0ABD3BGG5_9LAMI</name>